<feature type="domain" description="Flagellar hook-associated protein FlgK helical" evidence="10">
    <location>
        <begin position="102"/>
        <end position="266"/>
    </location>
</feature>
<evidence type="ECO:0000259" key="9">
    <source>
        <dbReference type="Pfam" id="PF06429"/>
    </source>
</evidence>
<dbReference type="InterPro" id="IPR053927">
    <property type="entry name" value="FlgK_helical"/>
</dbReference>
<reference evidence="11 12" key="1">
    <citation type="submission" date="2015-05" db="EMBL/GenBank/DDBJ databases">
        <title>Whole genome sequence and identification of bacterial endophytes from Costus igneus.</title>
        <authorList>
            <person name="Lee Y.P."/>
            <person name="Gan H.M."/>
            <person name="Eng W."/>
            <person name="Wheatley M.S."/>
            <person name="Caraballo A."/>
            <person name="Polter S."/>
            <person name="Savka M.A."/>
            <person name="Hudson A.O."/>
        </authorList>
    </citation>
    <scope>NUCLEOTIDE SEQUENCE [LARGE SCALE GENOMIC DNA]</scope>
    <source>
        <strain evidence="11 12">RIT379</strain>
    </source>
</reference>
<dbReference type="Proteomes" id="UP000036045">
    <property type="component" value="Unassembled WGS sequence"/>
</dbReference>
<evidence type="ECO:0000256" key="2">
    <source>
        <dbReference type="ARBA" id="ARBA00004613"/>
    </source>
</evidence>
<dbReference type="InterPro" id="IPR001444">
    <property type="entry name" value="Flag_bb_rod_N"/>
</dbReference>
<gene>
    <name evidence="7" type="primary">flgK</name>
    <name evidence="11" type="ORF">ABW02_24470</name>
</gene>
<dbReference type="PANTHER" id="PTHR30033">
    <property type="entry name" value="FLAGELLAR HOOK-ASSOCIATED PROTEIN 1"/>
    <property type="match status" value="1"/>
</dbReference>
<evidence type="ECO:0000256" key="6">
    <source>
        <dbReference type="ARBA" id="ARBA00023143"/>
    </source>
</evidence>
<dbReference type="GO" id="GO:0044780">
    <property type="term" value="P:bacterial-type flagellum assembly"/>
    <property type="evidence" value="ECO:0007669"/>
    <property type="project" value="InterPro"/>
</dbReference>
<dbReference type="RefSeq" id="WP_047944773.1">
    <property type="nucleotide sequence ID" value="NZ_JBANBP010000127.1"/>
</dbReference>
<dbReference type="GO" id="GO:0005576">
    <property type="term" value="C:extracellular region"/>
    <property type="evidence" value="ECO:0007669"/>
    <property type="project" value="UniProtKB-SubCell"/>
</dbReference>
<dbReference type="Pfam" id="PF00460">
    <property type="entry name" value="Flg_bb_rod"/>
    <property type="match status" value="1"/>
</dbReference>
<dbReference type="OrthoDB" id="9802553at2"/>
<evidence type="ECO:0000256" key="1">
    <source>
        <dbReference type="ARBA" id="ARBA00004365"/>
    </source>
</evidence>
<comment type="caution">
    <text evidence="11">The sequence shown here is derived from an EMBL/GenBank/DDBJ whole genome shotgun (WGS) entry which is preliminary data.</text>
</comment>
<dbReference type="AlphaFoldDB" id="A0A0J1HVS6"/>
<evidence type="ECO:0000313" key="11">
    <source>
        <dbReference type="EMBL" id="KLV17827.1"/>
    </source>
</evidence>
<dbReference type="EMBL" id="LDPH01000046">
    <property type="protein sequence ID" value="KLV17827.1"/>
    <property type="molecule type" value="Genomic_DNA"/>
</dbReference>
<dbReference type="InterPro" id="IPR010930">
    <property type="entry name" value="Flg_bb/hook_C_dom"/>
</dbReference>
<dbReference type="PANTHER" id="PTHR30033:SF1">
    <property type="entry name" value="FLAGELLAR HOOK-ASSOCIATED PROTEIN 1"/>
    <property type="match status" value="1"/>
</dbReference>
<dbReference type="Pfam" id="PF06429">
    <property type="entry name" value="Flg_bbr_C"/>
    <property type="match status" value="1"/>
</dbReference>
<organism evidence="11 12">
    <name type="scientific">Niallia circulans</name>
    <name type="common">Bacillus circulans</name>
    <dbReference type="NCBI Taxonomy" id="1397"/>
    <lineage>
        <taxon>Bacteria</taxon>
        <taxon>Bacillati</taxon>
        <taxon>Bacillota</taxon>
        <taxon>Bacilli</taxon>
        <taxon>Bacillales</taxon>
        <taxon>Bacillaceae</taxon>
        <taxon>Niallia</taxon>
    </lineage>
</organism>
<keyword evidence="5 7" id="KW-0964">Secreted</keyword>
<evidence type="ECO:0000256" key="3">
    <source>
        <dbReference type="ARBA" id="ARBA00009677"/>
    </source>
</evidence>
<keyword evidence="12" id="KW-1185">Reference proteome</keyword>
<comment type="subcellular location">
    <subcellularLocation>
        <location evidence="1 7">Bacterial flagellum</location>
    </subcellularLocation>
    <subcellularLocation>
        <location evidence="2 7">Secreted</location>
    </subcellularLocation>
</comment>
<evidence type="ECO:0000256" key="4">
    <source>
        <dbReference type="ARBA" id="ARBA00016244"/>
    </source>
</evidence>
<evidence type="ECO:0000256" key="5">
    <source>
        <dbReference type="ARBA" id="ARBA00022525"/>
    </source>
</evidence>
<dbReference type="Pfam" id="PF22638">
    <property type="entry name" value="FlgK_D1"/>
    <property type="match status" value="1"/>
</dbReference>
<dbReference type="SUPFAM" id="SSF64518">
    <property type="entry name" value="Phase 1 flagellin"/>
    <property type="match status" value="1"/>
</dbReference>
<protein>
    <recommendedName>
        <fullName evidence="4 7">Flagellar hook-associated protein 1</fullName>
        <shortName evidence="7">HAP1</shortName>
    </recommendedName>
</protein>
<feature type="domain" description="Flagellar basal-body/hook protein C-terminal" evidence="9">
    <location>
        <begin position="499"/>
        <end position="542"/>
    </location>
</feature>
<feature type="domain" description="Flagellar basal body rod protein N-terminal" evidence="8">
    <location>
        <begin position="8"/>
        <end position="38"/>
    </location>
</feature>
<dbReference type="PRINTS" id="PR01005">
    <property type="entry name" value="FLGHOOKAP1"/>
</dbReference>
<comment type="similarity">
    <text evidence="3 7">Belongs to the flagella basal body rod proteins family.</text>
</comment>
<name>A0A0J1HVS6_NIACI</name>
<evidence type="ECO:0000313" key="12">
    <source>
        <dbReference type="Proteomes" id="UP000036045"/>
    </source>
</evidence>
<proteinExistence type="inferred from homology"/>
<keyword evidence="6 7" id="KW-0975">Bacterial flagellum</keyword>
<accession>A0A0J1HVS6</accession>
<evidence type="ECO:0000259" key="8">
    <source>
        <dbReference type="Pfam" id="PF00460"/>
    </source>
</evidence>
<dbReference type="InterPro" id="IPR002371">
    <property type="entry name" value="FlgK"/>
</dbReference>
<dbReference type="PATRIC" id="fig|1397.4.peg.4411"/>
<dbReference type="GO" id="GO:0009424">
    <property type="term" value="C:bacterial-type flagellum hook"/>
    <property type="evidence" value="ECO:0007669"/>
    <property type="project" value="UniProtKB-UniRule"/>
</dbReference>
<evidence type="ECO:0000259" key="10">
    <source>
        <dbReference type="Pfam" id="PF22638"/>
    </source>
</evidence>
<dbReference type="NCBIfam" id="TIGR02492">
    <property type="entry name" value="flgK_ends"/>
    <property type="match status" value="1"/>
</dbReference>
<sequence>MVSTFMGLETAKRALTTQQSAIATAGHNIANANTLGYTRQRVSLAATQGYPAVGQNSPVMPGHLGTGVQADQIERIRDSFVDMQYRKESSKLGYWDSKAQMLSQMENVMDELSGTGISNSMDQFWNSLQDLATEPENEGARRVVRERGSALVDTFKYMYSSLKAIQKDNRSELENTEDNINSVLKQINQLNQQIGAVEPNGYLPNDLYDERDRLLDSLSTMMNIKVEAKSSGGLARASAEGLYDVYMATPEGDILTDSNGQPIKLIDASTKTANGIHIQFDSRDELDSPVTSIKFFKLNDDPTAKSKFDGIETDSDADAANGLYTLNDFKALNSQGKLKGVIEGYGYMEGGEIKGIYNSMFDDLDEMVYTFATAFNEVHRSGYSLNEIQDGVAKDIDFFSFTDSNITADNPKGAAASIVLSKEILEDVENIAAATEASAGNGTNALNLAKVKDSILDFGGNKTNVQAFYQGIIGKLGEQASEANRMERTSGILRDSVEQTRMSVSGVSIDEEMIDLIKYQQAYNSAARMITIVDEMLDKVINGMGVGGR</sequence>
<dbReference type="GO" id="GO:0005198">
    <property type="term" value="F:structural molecule activity"/>
    <property type="evidence" value="ECO:0007669"/>
    <property type="project" value="UniProtKB-UniRule"/>
</dbReference>
<evidence type="ECO:0000256" key="7">
    <source>
        <dbReference type="RuleBase" id="RU362065"/>
    </source>
</evidence>